<keyword evidence="1" id="KW-0479">Metal-binding</keyword>
<name>A0A098TH79_9CYAN</name>
<sequence>MGIPWTTEQVLALAPDPASAKTGRGLATLGKWLSLGSWESVLWGECQGSGKDPYQTQIELGEPAFRCSCPSRKFPCKHGLGLLLLLAEQSSAIAATDPPEWVAAWLASRSQRAEKQAEKRVQEQVADPTAQAKRVAERQRKVHQGLQDLRRWLEDRVRQGLATMPQESYQVWDTIAARMVDAQAPGLARQLRDLAGIAQSGQGWIDRCLEQLGRIYLLIEGFERLETLSPEVQADLRTQIGWSLNQEEVLAGTAHPDLWLVVGQRLEEEDRLKIRRTWLLGLGSSRFALL</sequence>
<keyword evidence="1" id="KW-0862">Zinc</keyword>
<evidence type="ECO:0000256" key="1">
    <source>
        <dbReference type="PROSITE-ProRule" id="PRU00325"/>
    </source>
</evidence>
<dbReference type="EMBL" id="JJML01000086">
    <property type="protein sequence ID" value="KGF71391.1"/>
    <property type="molecule type" value="Genomic_DNA"/>
</dbReference>
<gene>
    <name evidence="3" type="ORF">DO97_21475</name>
</gene>
<keyword evidence="1" id="KW-0863">Zinc-finger</keyword>
<accession>A0A098TH79</accession>
<dbReference type="InterPro" id="IPR007527">
    <property type="entry name" value="Znf_SWIM"/>
</dbReference>
<dbReference type="Pfam" id="PF04434">
    <property type="entry name" value="SWIM"/>
    <property type="match status" value="1"/>
</dbReference>
<protein>
    <recommendedName>
        <fullName evidence="2">SWIM-type domain-containing protein</fullName>
    </recommendedName>
</protein>
<feature type="non-terminal residue" evidence="3">
    <location>
        <position position="290"/>
    </location>
</feature>
<evidence type="ECO:0000313" key="4">
    <source>
        <dbReference type="Proteomes" id="UP000030170"/>
    </source>
</evidence>
<dbReference type="PROSITE" id="PS50966">
    <property type="entry name" value="ZF_SWIM"/>
    <property type="match status" value="1"/>
</dbReference>
<organism evidence="3 4">
    <name type="scientific">Neosynechococcus sphagnicola sy1</name>
    <dbReference type="NCBI Taxonomy" id="1497020"/>
    <lineage>
        <taxon>Bacteria</taxon>
        <taxon>Bacillati</taxon>
        <taxon>Cyanobacteriota</taxon>
        <taxon>Cyanophyceae</taxon>
        <taxon>Neosynechococcales</taxon>
        <taxon>Neosynechococcaceae</taxon>
        <taxon>Neosynechococcus</taxon>
    </lineage>
</organism>
<evidence type="ECO:0000259" key="2">
    <source>
        <dbReference type="PROSITE" id="PS50966"/>
    </source>
</evidence>
<dbReference type="Proteomes" id="UP000030170">
    <property type="component" value="Unassembled WGS sequence"/>
</dbReference>
<dbReference type="AlphaFoldDB" id="A0A098TH79"/>
<proteinExistence type="predicted"/>
<reference evidence="3 4" key="1">
    <citation type="journal article" date="2014" name="Mol. Ecol.">
        <title>Evolution of Synechococcus.</title>
        <authorList>
            <person name="Dvorak P."/>
            <person name="Casamatta D."/>
            <person name="Hasler P."/>
            <person name="Poulickova A."/>
            <person name="Ondrej V."/>
            <person name="Sanges R."/>
        </authorList>
    </citation>
    <scope>NUCLEOTIDE SEQUENCE [LARGE SCALE GENOMIC DNA]</scope>
    <source>
        <strain evidence="3 4">CAUP A 1101</strain>
    </source>
</reference>
<comment type="caution">
    <text evidence="3">The sequence shown here is derived from an EMBL/GenBank/DDBJ whole genome shotgun (WGS) entry which is preliminary data.</text>
</comment>
<dbReference type="GO" id="GO:0008270">
    <property type="term" value="F:zinc ion binding"/>
    <property type="evidence" value="ECO:0007669"/>
    <property type="project" value="UniProtKB-KW"/>
</dbReference>
<feature type="domain" description="SWIM-type" evidence="2">
    <location>
        <begin position="54"/>
        <end position="87"/>
    </location>
</feature>
<evidence type="ECO:0000313" key="3">
    <source>
        <dbReference type="EMBL" id="KGF71391.1"/>
    </source>
</evidence>
<keyword evidence="4" id="KW-1185">Reference proteome</keyword>